<dbReference type="InterPro" id="IPR001878">
    <property type="entry name" value="Znf_CCHC"/>
</dbReference>
<dbReference type="Gene3D" id="3.60.10.10">
    <property type="entry name" value="Endonuclease/exonuclease/phosphatase"/>
    <property type="match status" value="1"/>
</dbReference>
<dbReference type="GO" id="GO:0003676">
    <property type="term" value="F:nucleic acid binding"/>
    <property type="evidence" value="ECO:0007669"/>
    <property type="project" value="InterPro"/>
</dbReference>
<dbReference type="GO" id="GO:0004523">
    <property type="term" value="F:RNA-DNA hybrid ribonuclease activity"/>
    <property type="evidence" value="ECO:0007669"/>
    <property type="project" value="InterPro"/>
</dbReference>
<dbReference type="Pfam" id="PF03372">
    <property type="entry name" value="Exo_endo_phos"/>
    <property type="match status" value="1"/>
</dbReference>
<dbReference type="GO" id="GO:0008270">
    <property type="term" value="F:zinc ion binding"/>
    <property type="evidence" value="ECO:0007669"/>
    <property type="project" value="UniProtKB-KW"/>
</dbReference>
<proteinExistence type="predicted"/>
<evidence type="ECO:0000256" key="2">
    <source>
        <dbReference type="SAM" id="MobiDB-lite"/>
    </source>
</evidence>
<dbReference type="InterPro" id="IPR026960">
    <property type="entry name" value="RVT-Znf"/>
</dbReference>
<keyword evidence="1" id="KW-0862">Zinc</keyword>
<feature type="compositionally biased region" description="Basic and acidic residues" evidence="2">
    <location>
        <begin position="347"/>
        <end position="358"/>
    </location>
</feature>
<dbReference type="InterPro" id="IPR012337">
    <property type="entry name" value="RNaseH-like_sf"/>
</dbReference>
<reference evidence="5" key="1">
    <citation type="submission" date="2018-11" db="EMBL/GenBank/DDBJ databases">
        <authorList>
            <person name="Grassa J C."/>
        </authorList>
    </citation>
    <scope>NUCLEOTIDE SEQUENCE [LARGE SCALE GENOMIC DNA]</scope>
</reference>
<dbReference type="PANTHER" id="PTHR33116">
    <property type="entry name" value="REVERSE TRANSCRIPTASE ZINC-BINDING DOMAIN-CONTAINING PROTEIN-RELATED-RELATED"/>
    <property type="match status" value="1"/>
</dbReference>
<dbReference type="InterPro" id="IPR000477">
    <property type="entry name" value="RT_dom"/>
</dbReference>
<protein>
    <recommendedName>
        <fullName evidence="7">Reverse transcriptase</fullName>
    </recommendedName>
</protein>
<dbReference type="InterPro" id="IPR002156">
    <property type="entry name" value="RNaseH_domain"/>
</dbReference>
<dbReference type="InterPro" id="IPR005135">
    <property type="entry name" value="Endo/exonuclease/phosphatase"/>
</dbReference>
<dbReference type="InterPro" id="IPR044730">
    <property type="entry name" value="RNase_H-like_dom_plant"/>
</dbReference>
<evidence type="ECO:0008006" key="7">
    <source>
        <dbReference type="Google" id="ProtNLM"/>
    </source>
</evidence>
<dbReference type="Pfam" id="PF14392">
    <property type="entry name" value="zf-CCHC_4"/>
    <property type="match status" value="1"/>
</dbReference>
<sequence>MGDNGEDSRDQRNVANESRSEIPEVIMNSNYTQQPHSLDSSKATGNAVNGATENAANGGSEAADVSQDTPIEDLEVLRNNFLESMTLDLEPDFELTAEIVSTGVLVSFLDGKGVSKSRLKTILGQIWRLKGLWKFKTLKPGVWGIFFDKPEDCADILRNRPWIINGKLLNIREWLEDGDRLNADMKKAMFWVLAFGLPTPYLNGVNSRTVASKAGRFIRNDHASAKTNIRRGFLKFQVEIDTSHQLSSGFFLDVKRGRKEWVQFRYFKLPKLCYNCGYLGHDKKSCFRSTAYAYPPEGAAVPAYGPWMKAESAVFSCFNTRNQLEFFREAANSTRLPANRTPADGTGNKDKGKRPIDVSRDHCREPFLQPATKLKPEKKVIRVIDNSPGAILGKNLKVVEKTPLCPLVKSALSSVVTHPSSSSYRERKARSASPRVRQLHIQGNSSTLSDSDILKKFSSRPPPNPADNGILTTIMAQTGPTYEQMIEKPHVELCSSRQPHKHPEPTHFPWPIYAEEIGLTEELMGPPQVDKYEPAPTLFHDPEDVSTLVHPCPQPRKRKASLTLVPYVQRLPDNTMDFSLEVPKLPEFSSSLDTPFKMGSGASSSSLKNDKRRRKGSRSRLSASKKGIAQEDYLLLSGKFSKFFLGRGGGPYQAPHRPMKCLSWNCRGLARDPTSQALKVWVKKYNPDCIFLMETKVQEVKMKVLARNLGFVNAVCISSKGLSGGSCFFWNNNLNLVLNYATDGFFEALVWDFQSQMQWKLYAIYGTPYAKLKEYFWSSLEKEVNLSQVPWVLIGDLNCIGNQEEKIGGSKVTLADTRWLRNFTNNTGCVDLRFIGSKFTWQNQRYNSGLIRERLDRALCSVNWLTEYASSGVLNLPISISDHAPIILDTHLFAARGYVPFRFFEAWSWESSCRVEVSKAWRFSSNNASASLLRNISSTRKALQAWKRSLHKDNGNDIKSLERRLEWIQMQPISTALKEEESKIQADLLVSWSKLESMWRQKSRETWLALGDRNTRFFHSSTVIRRRRNSIWAIKDKEDKVWKDKSNIARIINSHFLELFSSSQPTIDEDFLDLFEYRISAQSNEELVRIPSDKEIKGVVFNLHPLKAPGPDGFSGCFFRKYWDIVGSCLCSTIKEAFHTGYIDPKLNSTFICLIPKVEFPLKVDQFRPISLCNFAYKVIAKILSNRLRPLMEDLVSPFQSAFIPGRWIAESSILTQELVHKIRQKRGRGGLMAIKLDMHKAYDKMEWSFLDRVLNANGFNESSRRLLMACVTSVSYSVLLNGYPLKKFNPKRGLRQGDPLSPFLFLLCQEVLSKLIVKAEAQRMVHGIKISQSALPISHLMFADDTILFARANENDARTLLKCLSKYEDWSGQSCSKTKSGVLFSRNLNHDRKNHLLNILRIDQVRGDEKHLGNPFIFKRRKKDRRLKESMNKKLEGWKMKLLSYAGRLTLLKSVASSMPVYAMSTNKIPLSCCRQLDALMRKYWWLGNVEKDRFMALKAWDQICTPKASGGLGLRRCEDMNKALMSKLAWNLASNIQRPWVKCLLSKYCKHENFWSVNPKNSDSSQWKGILESRDILYKGSLSIAASGSSIDFWRQPWIPWMEYQEFSDLMQQIRTRRYTISSIADVSIGNHWNAEIIYQIFGQDMGNLILQIPRIPNPFSDQIFWKHNQKGRFSVKSAYCIDQSWRFAPERQIWKWIWDRDIHPKISVFLWRILNEAIPTKNRLPFVRDKDCSLCGGGRENAIHLFRDCSFAKAIWLGGYYPLIIDSIPGDNMINFLESLLSSLPIQRSELLNFAGCVFSEIWNQRNALHMRSSVADPLLALQRILNSVLELNMVCENKAKDKYSLAEDPVPDTTQQVSDGQSHQPMIQVAHVMFTDASWADGLAGLAAVGVDRLTACWFVNAQKSKAASALEAELQAILLALNWAVDTGWQEVHVLSDSLVAVSALNAGVGPPDWKCANIFFSIINASKKLSLCKFFYINRRLNSVADGMAKSARVAIDQAVLYQGEGIPPVVPIFFSS</sequence>
<dbReference type="SUPFAM" id="SSF56219">
    <property type="entry name" value="DNase I-like"/>
    <property type="match status" value="1"/>
</dbReference>
<evidence type="ECO:0000256" key="1">
    <source>
        <dbReference type="PROSITE-ProRule" id="PRU00047"/>
    </source>
</evidence>
<evidence type="ECO:0000259" key="3">
    <source>
        <dbReference type="PROSITE" id="PS50158"/>
    </source>
</evidence>
<dbReference type="CDD" id="cd06222">
    <property type="entry name" value="RNase_H_like"/>
    <property type="match status" value="1"/>
</dbReference>
<dbReference type="Pfam" id="PF13456">
    <property type="entry name" value="RVT_3"/>
    <property type="match status" value="1"/>
</dbReference>
<dbReference type="InterPro" id="IPR036397">
    <property type="entry name" value="RNaseH_sf"/>
</dbReference>
<dbReference type="InterPro" id="IPR036691">
    <property type="entry name" value="Endo/exonu/phosph_ase_sf"/>
</dbReference>
<dbReference type="SUPFAM" id="SSF56672">
    <property type="entry name" value="DNA/RNA polymerases"/>
    <property type="match status" value="1"/>
</dbReference>
<keyword evidence="1" id="KW-0863">Zinc-finger</keyword>
<feature type="region of interest" description="Disordered" evidence="2">
    <location>
        <begin position="1"/>
        <end position="69"/>
    </location>
</feature>
<dbReference type="PROSITE" id="PS50158">
    <property type="entry name" value="ZF_CCHC"/>
    <property type="match status" value="1"/>
</dbReference>
<name>A0A803PAA5_CANSA</name>
<feature type="domain" description="Reverse transcriptase" evidence="4">
    <location>
        <begin position="1136"/>
        <end position="1401"/>
    </location>
</feature>
<evidence type="ECO:0000259" key="4">
    <source>
        <dbReference type="PROSITE" id="PS50878"/>
    </source>
</evidence>
<reference evidence="5" key="2">
    <citation type="submission" date="2021-03" db="UniProtKB">
        <authorList>
            <consortium name="EnsemblPlants"/>
        </authorList>
    </citation>
    <scope>IDENTIFICATION</scope>
</reference>
<keyword evidence="1" id="KW-0479">Metal-binding</keyword>
<feature type="compositionally biased region" description="Polar residues" evidence="2">
    <location>
        <begin position="27"/>
        <end position="57"/>
    </location>
</feature>
<dbReference type="Pfam" id="PF13966">
    <property type="entry name" value="zf-RVT"/>
    <property type="match status" value="1"/>
</dbReference>
<evidence type="ECO:0000313" key="6">
    <source>
        <dbReference type="Proteomes" id="UP000596661"/>
    </source>
</evidence>
<keyword evidence="6" id="KW-1185">Reference proteome</keyword>
<feature type="region of interest" description="Disordered" evidence="2">
    <location>
        <begin position="599"/>
        <end position="624"/>
    </location>
</feature>
<feature type="domain" description="CCHC-type" evidence="3">
    <location>
        <begin position="273"/>
        <end position="286"/>
    </location>
</feature>
<dbReference type="EMBL" id="UZAU01000266">
    <property type="status" value="NOT_ANNOTATED_CDS"/>
    <property type="molecule type" value="Genomic_DNA"/>
</dbReference>
<dbReference type="InterPro" id="IPR043502">
    <property type="entry name" value="DNA/RNA_pol_sf"/>
</dbReference>
<organism evidence="5 6">
    <name type="scientific">Cannabis sativa</name>
    <name type="common">Hemp</name>
    <name type="synonym">Marijuana</name>
    <dbReference type="NCBI Taxonomy" id="3483"/>
    <lineage>
        <taxon>Eukaryota</taxon>
        <taxon>Viridiplantae</taxon>
        <taxon>Streptophyta</taxon>
        <taxon>Embryophyta</taxon>
        <taxon>Tracheophyta</taxon>
        <taxon>Spermatophyta</taxon>
        <taxon>Magnoliopsida</taxon>
        <taxon>eudicotyledons</taxon>
        <taxon>Gunneridae</taxon>
        <taxon>Pentapetalae</taxon>
        <taxon>rosids</taxon>
        <taxon>fabids</taxon>
        <taxon>Rosales</taxon>
        <taxon>Cannabaceae</taxon>
        <taxon>Cannabis</taxon>
    </lineage>
</organism>
<dbReference type="SUPFAM" id="SSF53098">
    <property type="entry name" value="Ribonuclease H-like"/>
    <property type="match status" value="1"/>
</dbReference>
<dbReference type="EnsemblPlants" id="evm.model.03.756">
    <property type="protein sequence ID" value="cds.evm.model.03.756"/>
    <property type="gene ID" value="evm.TU.03.756"/>
</dbReference>
<dbReference type="Gramene" id="evm.model.03.756">
    <property type="protein sequence ID" value="cds.evm.model.03.756"/>
    <property type="gene ID" value="evm.TU.03.756"/>
</dbReference>
<dbReference type="Pfam" id="PF00078">
    <property type="entry name" value="RVT_1"/>
    <property type="match status" value="1"/>
</dbReference>
<dbReference type="CDD" id="cd01650">
    <property type="entry name" value="RT_nLTR_like"/>
    <property type="match status" value="1"/>
</dbReference>
<feature type="region of interest" description="Disordered" evidence="2">
    <location>
        <begin position="335"/>
        <end position="358"/>
    </location>
</feature>
<dbReference type="Proteomes" id="UP000596661">
    <property type="component" value="Chromosome 3"/>
</dbReference>
<evidence type="ECO:0000313" key="5">
    <source>
        <dbReference type="EnsemblPlants" id="cds.evm.model.03.756"/>
    </source>
</evidence>
<dbReference type="InterPro" id="IPR025836">
    <property type="entry name" value="Zn_knuckle_CX2CX4HX4C"/>
</dbReference>
<feature type="compositionally biased region" description="Basic and acidic residues" evidence="2">
    <location>
        <begin position="1"/>
        <end position="22"/>
    </location>
</feature>
<dbReference type="PANTHER" id="PTHR33116:SF86">
    <property type="entry name" value="REVERSE TRANSCRIPTASE DOMAIN-CONTAINING PROTEIN"/>
    <property type="match status" value="1"/>
</dbReference>
<accession>A0A803PAA5</accession>
<dbReference type="Gene3D" id="3.30.420.10">
    <property type="entry name" value="Ribonuclease H-like superfamily/Ribonuclease H"/>
    <property type="match status" value="1"/>
</dbReference>
<dbReference type="PROSITE" id="PS50878">
    <property type="entry name" value="RT_POL"/>
    <property type="match status" value="1"/>
</dbReference>